<protein>
    <submittedName>
        <fullName evidence="1">Phage virion morphogenesis protein</fullName>
    </submittedName>
</protein>
<dbReference type="Proteomes" id="UP000312784">
    <property type="component" value="Unassembled WGS sequence"/>
</dbReference>
<keyword evidence="2" id="KW-1185">Reference proteome</keyword>
<sequence length="165" mass="17924">MSGVSLEVEVTDKAVQQAFTRLISVMGDTTPVMSAIGSGMVGSTHRRFVSQKSPDGVAWEKLNPEYKKIKRNSRILTESGRLLDSISHRASRDQVTVGTNTPYAAVHQLGATIKPKSASHLVFRLASGIVLAKSVTIPARPYLGISDDDQVMISETVFSALQRRI</sequence>
<dbReference type="EMBL" id="VEWL01000002">
    <property type="protein sequence ID" value="TNV17744.1"/>
    <property type="molecule type" value="Genomic_DNA"/>
</dbReference>
<name>A0ABY2Y7N2_9HYPH</name>
<accession>A0ABY2Y7N2</accession>
<dbReference type="Pfam" id="PF05069">
    <property type="entry name" value="Phage_tail_S"/>
    <property type="match status" value="1"/>
</dbReference>
<dbReference type="InterPro" id="IPR006522">
    <property type="entry name" value="Phage_virion_morphogenesis"/>
</dbReference>
<evidence type="ECO:0000313" key="1">
    <source>
        <dbReference type="EMBL" id="TNV17744.1"/>
    </source>
</evidence>
<evidence type="ECO:0000313" key="2">
    <source>
        <dbReference type="Proteomes" id="UP000312784"/>
    </source>
</evidence>
<comment type="caution">
    <text evidence="1">The sequence shown here is derived from an EMBL/GenBank/DDBJ whole genome shotgun (WGS) entry which is preliminary data.</text>
</comment>
<dbReference type="RefSeq" id="WP_140024274.1">
    <property type="nucleotide sequence ID" value="NZ_JBHUFG010000007.1"/>
</dbReference>
<reference evidence="1 2" key="1">
    <citation type="submission" date="2019-06" db="EMBL/GenBank/DDBJ databases">
        <title>Ochrobactrum cricket sp.nov., isolated from the insect Teleogryllus occipitalis living in deserted cropland.</title>
        <authorList>
            <person name="Hu M."/>
        </authorList>
    </citation>
    <scope>NUCLEOTIDE SEQUENCE [LARGE SCALE GENOMIC DNA]</scope>
    <source>
        <strain evidence="1 2">LCB8</strain>
    </source>
</reference>
<organism evidence="1 2">
    <name type="scientific">Ochrobactrum teleogrylli</name>
    <dbReference type="NCBI Taxonomy" id="2479765"/>
    <lineage>
        <taxon>Bacteria</taxon>
        <taxon>Pseudomonadati</taxon>
        <taxon>Pseudomonadota</taxon>
        <taxon>Alphaproteobacteria</taxon>
        <taxon>Hyphomicrobiales</taxon>
        <taxon>Brucellaceae</taxon>
        <taxon>Brucella/Ochrobactrum group</taxon>
        <taxon>Ochrobactrum</taxon>
    </lineage>
</organism>
<proteinExistence type="predicted"/>
<gene>
    <name evidence="1" type="ORF">FIC94_06095</name>
</gene>
<dbReference type="NCBIfam" id="TIGR01635">
    <property type="entry name" value="tail_comp_S"/>
    <property type="match status" value="1"/>
</dbReference>